<keyword evidence="3" id="KW-1185">Reference proteome</keyword>
<reference evidence="2 3" key="1">
    <citation type="submission" date="2019-01" db="EMBL/GenBank/DDBJ databases">
        <title>Draft genome sequence of Dictyobacter sp. Uno17.</title>
        <authorList>
            <person name="Wang C.M."/>
            <person name="Zheng Y."/>
            <person name="Sakai Y."/>
            <person name="Abe K."/>
            <person name="Yokota A."/>
            <person name="Yabe S."/>
        </authorList>
    </citation>
    <scope>NUCLEOTIDE SEQUENCE [LARGE SCALE GENOMIC DNA]</scope>
    <source>
        <strain evidence="2 3">Uno17</strain>
    </source>
</reference>
<comment type="caution">
    <text evidence="2">The sequence shown here is derived from an EMBL/GenBank/DDBJ whole genome shotgun (WGS) entry which is preliminary data.</text>
</comment>
<dbReference type="OrthoDB" id="5291157at2"/>
<dbReference type="RefSeq" id="WP_149402809.1">
    <property type="nucleotide sequence ID" value="NZ_BIXY01000054.1"/>
</dbReference>
<evidence type="ECO:0000259" key="1">
    <source>
        <dbReference type="Pfam" id="PF18626"/>
    </source>
</evidence>
<dbReference type="EMBL" id="BIXY01000054">
    <property type="protein sequence ID" value="GCF09900.1"/>
    <property type="molecule type" value="Genomic_DNA"/>
</dbReference>
<sequence length="624" mass="72368">MVRNNFSEGEKSILTGDVSTTEQSNIYNLMTSLLEQNKNKERKDGGNTYSITKLNNNEIKGIFASGETKEVSQVQRFDVTERLRTLKEHCLEREALNEQKIMQEIGSWNMETVEVTHLANRDLHYDAAARDFPVADVLDFPVLAQDFTSLMQNKTAAPEQFYRVLQSLQAEPAAIAKFEEYYQQKSGIALKEDLQRRFQGPEDRSRLNYALQLLQPQSLRRDQKLPFLQQQISIQQNTSRLYKSIELIHQALQDKNPEAFYQETTHLHRNTDLLLALSDTYQKKYPTEAPLYKRVQETFSGNALDYAQYLLGDQKLEKKSLTQYEAMQLAKAMAQLTFKPFHGERVPIPYDHPDGCYIRAHTMSQVFKELGYTAEKVYFFSYDFDAKGHRQARLNNQQKMEQGQEYRKVTTWLYHTAVTIPVELSRHQTQSGTLRLVFDPDFSDRPLPIKQEAAKISADQTVQQLSWNSYRTKLEMEQRQDPARQQLYPSEHIYAVTAHRNYYDFPTLGDIQQDRSKLTSVPDQEAGLDHRNNLSQYTRHAEIISLQRRLHEQISELKSKQDTQSLLEKLEKLEDADSTLMAQANDVFPGLFLNLKSKLDNDLATILSPDTKENFADLLVNYLM</sequence>
<accession>A0A5A5TEC0</accession>
<name>A0A5A5TEC0_9CHLR</name>
<proteinExistence type="predicted"/>
<dbReference type="AlphaFoldDB" id="A0A5A5TEC0"/>
<dbReference type="Proteomes" id="UP000322530">
    <property type="component" value="Unassembled WGS sequence"/>
</dbReference>
<feature type="domain" description="Protein glutaminase" evidence="1">
    <location>
        <begin position="330"/>
        <end position="451"/>
    </location>
</feature>
<evidence type="ECO:0000313" key="3">
    <source>
        <dbReference type="Proteomes" id="UP000322530"/>
    </source>
</evidence>
<gene>
    <name evidence="2" type="ORF">KDI_34640</name>
</gene>
<evidence type="ECO:0000313" key="2">
    <source>
        <dbReference type="EMBL" id="GCF09900.1"/>
    </source>
</evidence>
<protein>
    <recommendedName>
        <fullName evidence="1">Protein glutaminase domain-containing protein</fullName>
    </recommendedName>
</protein>
<organism evidence="2 3">
    <name type="scientific">Dictyobacter arantiisoli</name>
    <dbReference type="NCBI Taxonomy" id="2014874"/>
    <lineage>
        <taxon>Bacteria</taxon>
        <taxon>Bacillati</taxon>
        <taxon>Chloroflexota</taxon>
        <taxon>Ktedonobacteria</taxon>
        <taxon>Ktedonobacterales</taxon>
        <taxon>Dictyobacteraceae</taxon>
        <taxon>Dictyobacter</taxon>
    </lineage>
</organism>
<dbReference type="Gene3D" id="3.10.620.30">
    <property type="match status" value="1"/>
</dbReference>
<dbReference type="InterPro" id="IPR041325">
    <property type="entry name" value="Gln_deamidase_2"/>
</dbReference>
<dbReference type="Pfam" id="PF18626">
    <property type="entry name" value="Gln_deamidase_2"/>
    <property type="match status" value="1"/>
</dbReference>